<feature type="compositionally biased region" description="Pro residues" evidence="1">
    <location>
        <begin position="32"/>
        <end position="55"/>
    </location>
</feature>
<evidence type="ECO:0000313" key="3">
    <source>
        <dbReference type="Proteomes" id="UP000238650"/>
    </source>
</evidence>
<dbReference type="OrthoDB" id="3821622at2"/>
<feature type="region of interest" description="Disordered" evidence="1">
    <location>
        <begin position="30"/>
        <end position="69"/>
    </location>
</feature>
<dbReference type="EMBL" id="MWZD01000017">
    <property type="protein sequence ID" value="PRI11018.1"/>
    <property type="molecule type" value="Genomic_DNA"/>
</dbReference>
<dbReference type="Proteomes" id="UP000238650">
    <property type="component" value="Unassembled WGS sequence"/>
</dbReference>
<protein>
    <recommendedName>
        <fullName evidence="4">Exo-alpha-sialidase</fullName>
    </recommendedName>
</protein>
<gene>
    <name evidence="2" type="ORF">B4915_09100</name>
</gene>
<dbReference type="AlphaFoldDB" id="A0A2S9QN54"/>
<feature type="compositionally biased region" description="Low complexity" evidence="1">
    <location>
        <begin position="56"/>
        <end position="67"/>
    </location>
</feature>
<organism evidence="2 3">
    <name type="scientific">Leucobacter massiliensis</name>
    <dbReference type="NCBI Taxonomy" id="1686285"/>
    <lineage>
        <taxon>Bacteria</taxon>
        <taxon>Bacillati</taxon>
        <taxon>Actinomycetota</taxon>
        <taxon>Actinomycetes</taxon>
        <taxon>Micrococcales</taxon>
        <taxon>Microbacteriaceae</taxon>
        <taxon>Leucobacter</taxon>
    </lineage>
</organism>
<evidence type="ECO:0000313" key="2">
    <source>
        <dbReference type="EMBL" id="PRI11018.1"/>
    </source>
</evidence>
<comment type="caution">
    <text evidence="2">The sequence shown here is derived from an EMBL/GenBank/DDBJ whole genome shotgun (WGS) entry which is preliminary data.</text>
</comment>
<dbReference type="Gene3D" id="2.130.10.10">
    <property type="entry name" value="YVTN repeat-like/Quinoprotein amine dehydrogenase"/>
    <property type="match status" value="1"/>
</dbReference>
<evidence type="ECO:0000256" key="1">
    <source>
        <dbReference type="SAM" id="MobiDB-lite"/>
    </source>
</evidence>
<proteinExistence type="predicted"/>
<dbReference type="InterPro" id="IPR015943">
    <property type="entry name" value="WD40/YVTN_repeat-like_dom_sf"/>
</dbReference>
<dbReference type="RefSeq" id="WP_105805477.1">
    <property type="nucleotide sequence ID" value="NZ_MWZD01000017.1"/>
</dbReference>
<evidence type="ECO:0008006" key="4">
    <source>
        <dbReference type="Google" id="ProtNLM"/>
    </source>
</evidence>
<dbReference type="SUPFAM" id="SSF110296">
    <property type="entry name" value="Oligoxyloglucan reducing end-specific cellobiohydrolase"/>
    <property type="match status" value="1"/>
</dbReference>
<name>A0A2S9QN54_9MICO</name>
<sequence>MSRLLVGLLLGVLAVIAVAITILAVLATRPSPASPEAPPVPTSLQPTPDPDPTPSPTATASPASAPPQRLLSVSEDEGVLLRARIDADVVEYSSDGGASWETAPVSAVPGAAVRALDALDPTASRAVYLDADGEALVARSFVGGAQWQDDPDQSGLWLVGSSLVVGAQAPPCDAVGFAVSGARGAVLCADQRVAVSEDAGASWAEPVAVPGAAAVGLTPEGVVVASAAEPECAGVRTRTLIAGTLGDPGACLELPTLDPAQIAVAGGTGSLSLWAGDRFARSTDGGASWG</sequence>
<reference evidence="2 3" key="1">
    <citation type="journal article" date="2017" name="New Microbes New Infect">
        <title>Genome sequence of 'Leucobacter massiliensis' sp. nov. isolated from human pharynx after travel to the 2014 Hajj.</title>
        <authorList>
            <person name="Leangapichart T."/>
            <person name="Gautret P."/>
            <person name="Nguyen T.T."/>
            <person name="Armstrong N."/>
            <person name="Rolain J.M."/>
        </authorList>
    </citation>
    <scope>NUCLEOTIDE SEQUENCE [LARGE SCALE GENOMIC DNA]</scope>
    <source>
        <strain evidence="2 3">122RC15</strain>
    </source>
</reference>
<accession>A0A2S9QN54</accession>
<keyword evidence="3" id="KW-1185">Reference proteome</keyword>